<dbReference type="Gene3D" id="2.70.50.50">
    <property type="entry name" value="chitin-binding protein cbp21"/>
    <property type="match status" value="1"/>
</dbReference>
<dbReference type="GO" id="GO:0030247">
    <property type="term" value="F:polysaccharide binding"/>
    <property type="evidence" value="ECO:0007669"/>
    <property type="project" value="UniProtKB-UniRule"/>
</dbReference>
<dbReference type="HOGENOM" id="CLU_063855_0_0_11"/>
<dbReference type="InterPro" id="IPR001919">
    <property type="entry name" value="CBD2"/>
</dbReference>
<evidence type="ECO:0000259" key="7">
    <source>
        <dbReference type="PROSITE" id="PS51173"/>
    </source>
</evidence>
<dbReference type="PANTHER" id="PTHR34823:SF1">
    <property type="entry name" value="CHITIN-BINDING TYPE-4 DOMAIN-CONTAINING PROTEIN"/>
    <property type="match status" value="1"/>
</dbReference>
<feature type="compositionally biased region" description="Polar residues" evidence="5">
    <location>
        <begin position="19"/>
        <end position="30"/>
    </location>
</feature>
<dbReference type="eggNOG" id="COG3397">
    <property type="taxonomic scope" value="Bacteria"/>
</dbReference>
<keyword evidence="6" id="KW-1133">Transmembrane helix</keyword>
<feature type="compositionally biased region" description="Basic and acidic residues" evidence="5">
    <location>
        <begin position="1"/>
        <end position="14"/>
    </location>
</feature>
<dbReference type="InterPro" id="IPR014756">
    <property type="entry name" value="Ig_E-set"/>
</dbReference>
<keyword evidence="2" id="KW-0378">Hydrolase</keyword>
<evidence type="ECO:0000256" key="1">
    <source>
        <dbReference type="ARBA" id="ARBA00022729"/>
    </source>
</evidence>
<dbReference type="PANTHER" id="PTHR34823">
    <property type="entry name" value="GLCNAC-BINDING PROTEIN A"/>
    <property type="match status" value="1"/>
</dbReference>
<evidence type="ECO:0000256" key="3">
    <source>
        <dbReference type="ARBA" id="ARBA00023295"/>
    </source>
</evidence>
<dbReference type="PROSITE" id="PS00561">
    <property type="entry name" value="CBM2_A"/>
    <property type="match status" value="1"/>
</dbReference>
<dbReference type="Pfam" id="PF00553">
    <property type="entry name" value="CBM_2"/>
    <property type="match status" value="1"/>
</dbReference>
<keyword evidence="9" id="KW-1185">Reference proteome</keyword>
<evidence type="ECO:0000313" key="9">
    <source>
        <dbReference type="Proteomes" id="UP000000428"/>
    </source>
</evidence>
<dbReference type="GO" id="GO:0004553">
    <property type="term" value="F:hydrolase activity, hydrolyzing O-glycosyl compounds"/>
    <property type="evidence" value="ECO:0007669"/>
    <property type="project" value="InterPro"/>
</dbReference>
<dbReference type="Proteomes" id="UP000000428">
    <property type="component" value="Chromosome"/>
</dbReference>
<proteinExistence type="predicted"/>
<feature type="transmembrane region" description="Helical" evidence="6">
    <location>
        <begin position="51"/>
        <end position="74"/>
    </location>
</feature>
<dbReference type="InterPro" id="IPR008965">
    <property type="entry name" value="CBM2/CBM3_carb-bd_dom_sf"/>
</dbReference>
<reference evidence="8 9" key="2">
    <citation type="journal article" date="2003" name="Nat. Biotechnol.">
        <title>Complete genome sequence and comparative analysis of the industrial microorganism Streptomyces avermitilis.</title>
        <authorList>
            <person name="Ikeda H."/>
            <person name="Ishikawa J."/>
            <person name="Hanamoto A."/>
            <person name="Shinose M."/>
            <person name="Kikuchi H."/>
            <person name="Shiba T."/>
            <person name="Sakaki Y."/>
            <person name="Hattori M."/>
            <person name="Omura S."/>
        </authorList>
    </citation>
    <scope>NUCLEOTIDE SEQUENCE [LARGE SCALE GENOMIC DNA]</scope>
    <source>
        <strain evidence="9">ATCC 31267 / DSM 46492 / JCM 5070 / NBRC 14893 / NCIMB 12804 / NRRL 8165 / MA-4680</strain>
    </source>
</reference>
<name>Q82KV8_STRAW</name>
<dbReference type="InterPro" id="IPR018366">
    <property type="entry name" value="CBM2_CS"/>
</dbReference>
<feature type="domain" description="CBM2" evidence="7">
    <location>
        <begin position="287"/>
        <end position="391"/>
    </location>
</feature>
<keyword evidence="4" id="KW-0119">Carbohydrate metabolism</keyword>
<dbReference type="EMBL" id="BA000030">
    <property type="protein sequence ID" value="BAC69965.1"/>
    <property type="molecule type" value="Genomic_DNA"/>
</dbReference>
<gene>
    <name evidence="8" type="primary">celS2</name>
    <name evidence="8" type="ORF">SAVERM_2254</name>
</gene>
<reference evidence="8 9" key="3">
    <citation type="journal article" date="2014" name="J. Ind. Microbiol. Biotechnol.">
        <title>Genome mining of the Streptomyces avermitilis genome and development of genome-minimized hosts for heterologous expression of biosynthetic gene clusters.</title>
        <authorList>
            <person name="Ikeda H."/>
            <person name="Shin-ya K."/>
            <person name="Omura S."/>
        </authorList>
    </citation>
    <scope>NUCLEOTIDE SEQUENCE [LARGE SCALE GENOMIC DNA]</scope>
    <source>
        <strain evidence="9">ATCC 31267 / DSM 46492 / JCM 5070 / NBRC 14893 / NCIMB 12804 / NRRL 8165 / MA-4680</strain>
    </source>
</reference>
<dbReference type="SUPFAM" id="SSF49384">
    <property type="entry name" value="Carbohydrate-binding domain"/>
    <property type="match status" value="1"/>
</dbReference>
<keyword evidence="4" id="KW-0624">Polysaccharide degradation</keyword>
<keyword evidence="6" id="KW-0472">Membrane</keyword>
<keyword evidence="6" id="KW-0812">Transmembrane</keyword>
<evidence type="ECO:0000256" key="4">
    <source>
        <dbReference type="ARBA" id="ARBA00023326"/>
    </source>
</evidence>
<dbReference type="SMART" id="SM00637">
    <property type="entry name" value="CBD_II"/>
    <property type="match status" value="1"/>
</dbReference>
<keyword evidence="3" id="KW-0326">Glycosidase</keyword>
<dbReference type="CDD" id="cd21177">
    <property type="entry name" value="LPMO_AA10"/>
    <property type="match status" value="1"/>
</dbReference>
<dbReference type="KEGG" id="sma:SAVERM_2254"/>
<dbReference type="InterPro" id="IPR051024">
    <property type="entry name" value="GlcNAc_Chitin_IntDeg"/>
</dbReference>
<sequence length="391" mass="41939">MRWERSHIPADRNPPEGTAPTSRGIPTTPTRGMFVMLPTVARLPLSTRHRALLLVLLALLTTVPALGLVVTAGGRAAAHGTPMKPGSRTFLCWQDGLTDTGEIKPVNPACKAAQQVSGTTPFYNWFSVLRSDGAGRTRGFVPDGELCSGGNPNFTGFDLPRSDWPLTHLTSGATVDFSYNAWAAHPGWFYVYLTKDGFDPTKTLTWNDMEDQPFLSVDHPPLNGSPGTVDANYSWSGRLPSGKSGRHLVYMVWQRSDSAETFYSCSDVVFDGGNGEVTGVHDPGNPTEPPPGVCSATRRTTGSWPGGYQSEVTVTNTGDVPMLGWMVDWTLPSGQTVDSLWNGNATYQGQDVMVHNADWNGSLDPGRSATFGYVVRGSGGDPSTALACQVG</sequence>
<dbReference type="AlphaFoldDB" id="Q82KV8"/>
<dbReference type="InterPro" id="IPR012291">
    <property type="entry name" value="CBM2_carb-bd_dom_sf"/>
</dbReference>
<evidence type="ECO:0000256" key="6">
    <source>
        <dbReference type="SAM" id="Phobius"/>
    </source>
</evidence>
<keyword evidence="1" id="KW-0732">Signal</keyword>
<dbReference type="InterPro" id="IPR004302">
    <property type="entry name" value="Cellulose/chitin-bd_N"/>
</dbReference>
<organism evidence="8 9">
    <name type="scientific">Streptomyces avermitilis (strain ATCC 31267 / DSM 46492 / JCM 5070 / NBRC 14893 / NCIMB 12804 / NRRL 8165 / MA-4680)</name>
    <dbReference type="NCBI Taxonomy" id="227882"/>
    <lineage>
        <taxon>Bacteria</taxon>
        <taxon>Bacillati</taxon>
        <taxon>Actinomycetota</taxon>
        <taxon>Actinomycetes</taxon>
        <taxon>Kitasatosporales</taxon>
        <taxon>Streptomycetaceae</taxon>
        <taxon>Streptomyces</taxon>
    </lineage>
</organism>
<dbReference type="PROSITE" id="PS51173">
    <property type="entry name" value="CBM2"/>
    <property type="match status" value="1"/>
</dbReference>
<dbReference type="GO" id="GO:0000272">
    <property type="term" value="P:polysaccharide catabolic process"/>
    <property type="evidence" value="ECO:0007669"/>
    <property type="project" value="UniProtKB-KW"/>
</dbReference>
<dbReference type="Gene3D" id="2.60.40.290">
    <property type="match status" value="1"/>
</dbReference>
<dbReference type="SUPFAM" id="SSF81296">
    <property type="entry name" value="E set domains"/>
    <property type="match status" value="1"/>
</dbReference>
<feature type="region of interest" description="Disordered" evidence="5">
    <location>
        <begin position="1"/>
        <end position="30"/>
    </location>
</feature>
<protein>
    <submittedName>
        <fullName evidence="8">Cellulose-binding protein</fullName>
    </submittedName>
</protein>
<evidence type="ECO:0000256" key="2">
    <source>
        <dbReference type="ARBA" id="ARBA00022801"/>
    </source>
</evidence>
<reference evidence="8 9" key="1">
    <citation type="journal article" date="2001" name="Proc. Natl. Acad. Sci. U.S.A.">
        <title>Genome sequence of an industrial microorganism Streptomyces avermitilis: deducing the ability of producing secondary metabolites.</title>
        <authorList>
            <person name="Omura S."/>
            <person name="Ikeda H."/>
            <person name="Ishikawa J."/>
            <person name="Hanamoto A."/>
            <person name="Takahashi C."/>
            <person name="Shinose M."/>
            <person name="Takahashi Y."/>
            <person name="Horikawa H."/>
            <person name="Nakazawa H."/>
            <person name="Osonoe T."/>
            <person name="Kikuchi H."/>
            <person name="Shiba T."/>
            <person name="Sakaki Y."/>
            <person name="Hattori M."/>
        </authorList>
    </citation>
    <scope>NUCLEOTIDE SEQUENCE [LARGE SCALE GENOMIC DNA]</scope>
    <source>
        <strain evidence="9">ATCC 31267 / DSM 46492 / JCM 5070 / NBRC 14893 / NCIMB 12804 / NRRL 8165 / MA-4680</strain>
    </source>
</reference>
<evidence type="ECO:0000256" key="5">
    <source>
        <dbReference type="SAM" id="MobiDB-lite"/>
    </source>
</evidence>
<dbReference type="Pfam" id="PF03067">
    <property type="entry name" value="LPMO_10"/>
    <property type="match status" value="1"/>
</dbReference>
<evidence type="ECO:0000313" key="8">
    <source>
        <dbReference type="EMBL" id="BAC69965.1"/>
    </source>
</evidence>
<accession>Q82KV8</accession>